<name>A0AAU9IXD2_9CILI</name>
<dbReference type="Gene3D" id="3.80.10.10">
    <property type="entry name" value="Ribonuclease Inhibitor"/>
    <property type="match status" value="4"/>
</dbReference>
<evidence type="ECO:0000256" key="1">
    <source>
        <dbReference type="SAM" id="MobiDB-lite"/>
    </source>
</evidence>
<protein>
    <recommendedName>
        <fullName evidence="4">Chaoptin</fullName>
    </recommendedName>
</protein>
<comment type="caution">
    <text evidence="2">The sequence shown here is derived from an EMBL/GenBank/DDBJ whole genome shotgun (WGS) entry which is preliminary data.</text>
</comment>
<organism evidence="2 3">
    <name type="scientific">Blepharisma stoltei</name>
    <dbReference type="NCBI Taxonomy" id="1481888"/>
    <lineage>
        <taxon>Eukaryota</taxon>
        <taxon>Sar</taxon>
        <taxon>Alveolata</taxon>
        <taxon>Ciliophora</taxon>
        <taxon>Postciliodesmatophora</taxon>
        <taxon>Heterotrichea</taxon>
        <taxon>Heterotrichida</taxon>
        <taxon>Blepharismidae</taxon>
        <taxon>Blepharisma</taxon>
    </lineage>
</organism>
<proteinExistence type="predicted"/>
<dbReference type="PANTHER" id="PTHR24114:SF2">
    <property type="entry name" value="F-BOX DOMAIN-CONTAINING PROTEIN-RELATED"/>
    <property type="match status" value="1"/>
</dbReference>
<evidence type="ECO:0000313" key="3">
    <source>
        <dbReference type="Proteomes" id="UP001162131"/>
    </source>
</evidence>
<feature type="region of interest" description="Disordered" evidence="1">
    <location>
        <begin position="1"/>
        <end position="20"/>
    </location>
</feature>
<sequence length="1339" mass="152982">MELRMKRERSPSHNNKETLKAAKNPKLIIQPRAPAVEQTTNILRRDLWSEVIKFLDFHTYFTIIPLVNTFFYQLSKDSVVTLEHLEIEIELRKARVKKKHDCKKENKYLKPYVNLLQKARNLDKLRLYIRNSDYRPSIRCANQYNSILSGIFPKMPWTQNLKVLDFSMKNYNNVLFKEVLNYLSSLEVLKLTFSAPFPTALSYIFCRFVDPEGLKLKAQASNIIFWNRYNEKICHPNSVPFTPLKELTLKYYFSYSASIAENNIFEALDKNLSLTKFTLIFPSTVNIDNSLQPKFAYNQTMRKLRLSNAFQFSYESAKDFSFYLLGNKALKSLSISKSVLKAKDEFFTAVRNNKILKKLGLEPYEETSDSSLDINTFVELMDAVGDSTLTSFKASTSAFIRRNLNFVFHFSVETVPDHVLYKHSKYFIEGVQRMLTNNLGLRKVWLSVDAMPRERLDEFADVVLRILSSEQSKLEYFNGFPLKGLMNDTINTLHINHRYRFLQSTNKELIYDGDSMILTIMLCKIIPFCRNLRYIDTGTKLQRKDNIFNQINPGIIDIEQIKQTANEEHEFGFEIYYKDVPAIIGLILLLTLKGNNMIKNLNLSHTDCSCLYLVIGEILSDMPNLVTVIIEGMAHMIHPISHKLMIDILSNSPSLHELVINGITFNLQENDQIFTSLIKHPSLMKLEISRLNVSSTVSAFSNEASIGDLLKKTNLQILNLSSSSFTPLSLELLANGLKSNMALKELILADINLAIPNEGLASQTNGGDFNFWRNKIDCLLALSDALKNNPYIEIVDIRFNDIPSSQLSVPNEINQLFLDNLKRLLDTNSRLRVLNFIFPIPPNFLMKYSELLLNYLQSSPNLEVLNNYNIKSMVSNEFTVLTIKHYHSNRDDFDSFMAPKLSRVREAIYCHYAHFGTIATIMPIILSQIYKENSNKITRVKFLSKEVQTNVLLNKKKGESNLDLGFLLKETQPPDVTFILNCLSTHKFTQHLDFTGCVLCDIDFEVLGKNLPCMESLRSISIRDIKPARNPYLSHILSNTSLTSLEISKVNFENFDIKDLPMNLSSHPSLEVLKVTNCDLLTKSAMIKKCEDSSFKAVLSGFKNSKIIHLDLSGNEISDNELKKILKAVKMHQFISRLVIQQHEIRGKDGIVELASMLCDPAHPLKELSLSSYTWSVSDIQNAKGKLDLSYKLLSATDLIILSTMLICLQLKKVHGLDLSHNPSLFSEPHGVSALLDLIKHSPISSISLQECCLNEQEDRILHEIFVAACSSLETLSLGSPFTEQQLNSILSALKSSPKRLKKVNFSPCRDSKFKALLTEYIEQSGSNWILKGYNLWLK</sequence>
<evidence type="ECO:0008006" key="4">
    <source>
        <dbReference type="Google" id="ProtNLM"/>
    </source>
</evidence>
<evidence type="ECO:0000313" key="2">
    <source>
        <dbReference type="EMBL" id="CAG9317844.1"/>
    </source>
</evidence>
<accession>A0AAU9IXD2</accession>
<keyword evidence="3" id="KW-1185">Reference proteome</keyword>
<reference evidence="2" key="1">
    <citation type="submission" date="2021-09" db="EMBL/GenBank/DDBJ databases">
        <authorList>
            <consortium name="AG Swart"/>
            <person name="Singh M."/>
            <person name="Singh A."/>
            <person name="Seah K."/>
            <person name="Emmerich C."/>
        </authorList>
    </citation>
    <scope>NUCLEOTIDE SEQUENCE</scope>
    <source>
        <strain evidence="2">ATCC30299</strain>
    </source>
</reference>
<dbReference type="PANTHER" id="PTHR24114">
    <property type="entry name" value="LEUCINE RICH REPEAT FAMILY PROTEIN"/>
    <property type="match status" value="1"/>
</dbReference>
<dbReference type="InterPro" id="IPR032675">
    <property type="entry name" value="LRR_dom_sf"/>
</dbReference>
<dbReference type="Proteomes" id="UP001162131">
    <property type="component" value="Unassembled WGS sequence"/>
</dbReference>
<gene>
    <name evidence="2" type="ORF">BSTOLATCC_MIC19084</name>
</gene>
<dbReference type="EMBL" id="CAJZBQ010000018">
    <property type="protein sequence ID" value="CAG9317844.1"/>
    <property type="molecule type" value="Genomic_DNA"/>
</dbReference>
<dbReference type="InterPro" id="IPR052394">
    <property type="entry name" value="LRR-containing"/>
</dbReference>
<dbReference type="SUPFAM" id="SSF52047">
    <property type="entry name" value="RNI-like"/>
    <property type="match status" value="3"/>
</dbReference>